<dbReference type="Proteomes" id="UP000799444">
    <property type="component" value="Unassembled WGS sequence"/>
</dbReference>
<sequence>MSLQISAGHGSLLAIGMGISDIATIYSLGRRFGNWVTANSGDREFLDLLELDELDILHRRGIMDTLRWNKKWSSQMSLLVNGKPTIFQGQAAHEGLEKLGLFSAVMVCTVAALDAFLFTREAKSLLYKLLLELLRTTEYGEDILASHFDQRFNSWRSSATVRGLVTEARKIRRELLQDGMVQSGQMPIRDSPHVLDMLYWLLSGNAESYTSVSTDAAGIALCLSRLGIDILSVSGLGHKSTRATPCQLRYNSNVATIVPGYWMKLSAPSSRRGSHTILNLKCLEEAFTNFPIDSEDANRCRMAWIEGQKAAKYVACRLISPRLPLKEDDLEYAFYDVGEKLGRVMKWSRVRPDIHKIVSAHAFIVNHEICEALSLVFQHEPSHVLDWLVSQTDEPWGAPRHNDITTMSMKNKKIISTFTTFQAFFLGYYYGIFLPLVDTSQLQLETVDGRWGFRCTWLLRHMRLSHLVSQNVQEQGIRILRRKQILAILSALFLGDMNPGDDQSKVTYTTSSDDLCVGVVHKRAILAKSLVQPCRGPRDIGSFVLLDVDVSGIPVKKDGWVHTGVALFEEKDVRVPMKNLQPVPLPVKEDITLHIEPDWEGDPETILICVRYKGRRIRTINPAHADFKYLRSLRRPLAEHESPNQPQEGKRTAVEEITLNQFHWSAEELINSSSPPIPTMPHGAIGEFQHLQQQVSKLSLPHCPRLRYYLPVQYDDFIQVHISTNSTEATTVQAHEDLLLKGNVHFAIVVGGMETEGQAVDADEWCDQDIENRINDQKEVDAGMLTSVDRHG</sequence>
<comment type="caution">
    <text evidence="2">The sequence shown here is derived from an EMBL/GenBank/DDBJ whole genome shotgun (WGS) entry which is preliminary data.</text>
</comment>
<evidence type="ECO:0000256" key="1">
    <source>
        <dbReference type="SAM" id="Phobius"/>
    </source>
</evidence>
<dbReference type="AlphaFoldDB" id="A0A9P4RA11"/>
<keyword evidence="1" id="KW-1133">Transmembrane helix</keyword>
<proteinExistence type="predicted"/>
<name>A0A9P4RA11_9PLEO</name>
<gene>
    <name evidence="2" type="ORF">EJ04DRAFT_606095</name>
</gene>
<reference evidence="2" key="1">
    <citation type="journal article" date="2020" name="Stud. Mycol.">
        <title>101 Dothideomycetes genomes: a test case for predicting lifestyles and emergence of pathogens.</title>
        <authorList>
            <person name="Haridas S."/>
            <person name="Albert R."/>
            <person name="Binder M."/>
            <person name="Bloem J."/>
            <person name="Labutti K."/>
            <person name="Salamov A."/>
            <person name="Andreopoulos B."/>
            <person name="Baker S."/>
            <person name="Barry K."/>
            <person name="Bills G."/>
            <person name="Bluhm B."/>
            <person name="Cannon C."/>
            <person name="Castanera R."/>
            <person name="Culley D."/>
            <person name="Daum C."/>
            <person name="Ezra D."/>
            <person name="Gonzalez J."/>
            <person name="Henrissat B."/>
            <person name="Kuo A."/>
            <person name="Liang C."/>
            <person name="Lipzen A."/>
            <person name="Lutzoni F."/>
            <person name="Magnuson J."/>
            <person name="Mondo S."/>
            <person name="Nolan M."/>
            <person name="Ohm R."/>
            <person name="Pangilinan J."/>
            <person name="Park H.-J."/>
            <person name="Ramirez L."/>
            <person name="Alfaro M."/>
            <person name="Sun H."/>
            <person name="Tritt A."/>
            <person name="Yoshinaga Y."/>
            <person name="Zwiers L.-H."/>
            <person name="Turgeon B."/>
            <person name="Goodwin S."/>
            <person name="Spatafora J."/>
            <person name="Crous P."/>
            <person name="Grigoriev I."/>
        </authorList>
    </citation>
    <scope>NUCLEOTIDE SEQUENCE</scope>
    <source>
        <strain evidence="2">CBS 125425</strain>
    </source>
</reference>
<feature type="transmembrane region" description="Helical" evidence="1">
    <location>
        <begin position="99"/>
        <end position="118"/>
    </location>
</feature>
<accession>A0A9P4RA11</accession>
<evidence type="ECO:0000313" key="2">
    <source>
        <dbReference type="EMBL" id="KAF2739598.1"/>
    </source>
</evidence>
<dbReference type="OrthoDB" id="5232280at2759"/>
<feature type="transmembrane region" description="Helical" evidence="1">
    <location>
        <begin position="414"/>
        <end position="437"/>
    </location>
</feature>
<evidence type="ECO:0000313" key="3">
    <source>
        <dbReference type="Proteomes" id="UP000799444"/>
    </source>
</evidence>
<feature type="transmembrane region" description="Helical" evidence="1">
    <location>
        <begin position="12"/>
        <end position="29"/>
    </location>
</feature>
<protein>
    <submittedName>
        <fullName evidence="2">Uncharacterized protein</fullName>
    </submittedName>
</protein>
<keyword evidence="1" id="KW-0472">Membrane</keyword>
<organism evidence="2 3">
    <name type="scientific">Polyplosphaeria fusca</name>
    <dbReference type="NCBI Taxonomy" id="682080"/>
    <lineage>
        <taxon>Eukaryota</taxon>
        <taxon>Fungi</taxon>
        <taxon>Dikarya</taxon>
        <taxon>Ascomycota</taxon>
        <taxon>Pezizomycotina</taxon>
        <taxon>Dothideomycetes</taxon>
        <taxon>Pleosporomycetidae</taxon>
        <taxon>Pleosporales</taxon>
        <taxon>Tetraplosphaeriaceae</taxon>
        <taxon>Polyplosphaeria</taxon>
    </lineage>
</organism>
<dbReference type="EMBL" id="ML996103">
    <property type="protein sequence ID" value="KAF2739598.1"/>
    <property type="molecule type" value="Genomic_DNA"/>
</dbReference>
<keyword evidence="1" id="KW-0812">Transmembrane</keyword>
<keyword evidence="3" id="KW-1185">Reference proteome</keyword>